<feature type="region of interest" description="Disordered" evidence="1">
    <location>
        <begin position="1"/>
        <end position="23"/>
    </location>
</feature>
<evidence type="ECO:0000313" key="4">
    <source>
        <dbReference type="EMBL" id="GAA4319716.1"/>
    </source>
</evidence>
<evidence type="ECO:0000256" key="2">
    <source>
        <dbReference type="SAM" id="Phobius"/>
    </source>
</evidence>
<sequence length="325" mass="36748">MEEDMHKEPEAGGSDPAGASRREERLRRRAAAFSARQRELMNRRYRSHSVWSGIVILGIGLVYLAAQLGAPIPSWVFTWPMILILVGFFMGIKHRFRDIASIVLMLIGFGFLSENIWEFTFHFRQLIWPLIIIVIGLIIIIRPKRASNWQEWEKRRGHGPWGPKPWAHTHTHTHGPKTGPEWDALKEKWEDVREKWEEKFEARGPHESVRAGEDRLDTAAVFCGIRRTVFSKNFKGGDAVTVFGGTELNLAQADFSESDIAVLDVVVIFGGLKLTVPPGWEVRSNVITIFAGVEDKRYLNPGDTSGKKVLLITGTALFGGIDIRN</sequence>
<dbReference type="EMBL" id="BAABFN010000022">
    <property type="protein sequence ID" value="GAA4319716.1"/>
    <property type="molecule type" value="Genomic_DNA"/>
</dbReference>
<dbReference type="Proteomes" id="UP001501207">
    <property type="component" value="Unassembled WGS sequence"/>
</dbReference>
<feature type="transmembrane region" description="Helical" evidence="2">
    <location>
        <begin position="99"/>
        <end position="117"/>
    </location>
</feature>
<reference evidence="5" key="1">
    <citation type="journal article" date="2019" name="Int. J. Syst. Evol. Microbiol.">
        <title>The Global Catalogue of Microorganisms (GCM) 10K type strain sequencing project: providing services to taxonomists for standard genome sequencing and annotation.</title>
        <authorList>
            <consortium name="The Broad Institute Genomics Platform"/>
            <consortium name="The Broad Institute Genome Sequencing Center for Infectious Disease"/>
            <person name="Wu L."/>
            <person name="Ma J."/>
        </authorList>
    </citation>
    <scope>NUCLEOTIDE SEQUENCE [LARGE SCALE GENOMIC DNA]</scope>
    <source>
        <strain evidence="5">JCM 17664</strain>
    </source>
</reference>
<dbReference type="PANTHER" id="PTHR40763">
    <property type="entry name" value="MEMBRANE PROTEIN-RELATED"/>
    <property type="match status" value="1"/>
</dbReference>
<evidence type="ECO:0000256" key="1">
    <source>
        <dbReference type="SAM" id="MobiDB-lite"/>
    </source>
</evidence>
<dbReference type="PANTHER" id="PTHR40763:SF5">
    <property type="entry name" value="MEMBRANE PROTEIN"/>
    <property type="match status" value="1"/>
</dbReference>
<keyword evidence="2" id="KW-1133">Transmembrane helix</keyword>
<keyword evidence="2" id="KW-0472">Membrane</keyword>
<dbReference type="InterPro" id="IPR054331">
    <property type="entry name" value="LiaF_TM"/>
</dbReference>
<feature type="transmembrane region" description="Helical" evidence="2">
    <location>
        <begin position="123"/>
        <end position="141"/>
    </location>
</feature>
<comment type="caution">
    <text evidence="4">The sequence shown here is derived from an EMBL/GenBank/DDBJ whole genome shotgun (WGS) entry which is preliminary data.</text>
</comment>
<feature type="transmembrane region" description="Helical" evidence="2">
    <location>
        <begin position="72"/>
        <end position="92"/>
    </location>
</feature>
<feature type="transmembrane region" description="Helical" evidence="2">
    <location>
        <begin position="48"/>
        <end position="66"/>
    </location>
</feature>
<proteinExistence type="predicted"/>
<protein>
    <submittedName>
        <fullName evidence="4">DUF5668 domain-containing protein</fullName>
    </submittedName>
</protein>
<feature type="domain" description="LiaF transmembrane" evidence="3">
    <location>
        <begin position="52"/>
        <end position="146"/>
    </location>
</feature>
<keyword evidence="2" id="KW-0812">Transmembrane</keyword>
<evidence type="ECO:0000313" key="5">
    <source>
        <dbReference type="Proteomes" id="UP001501207"/>
    </source>
</evidence>
<evidence type="ECO:0000259" key="3">
    <source>
        <dbReference type="Pfam" id="PF22570"/>
    </source>
</evidence>
<feature type="compositionally biased region" description="Basic and acidic residues" evidence="1">
    <location>
        <begin position="1"/>
        <end position="10"/>
    </location>
</feature>
<organism evidence="4 5">
    <name type="scientific">Compostibacter hankyongensis</name>
    <dbReference type="NCBI Taxonomy" id="1007089"/>
    <lineage>
        <taxon>Bacteria</taxon>
        <taxon>Pseudomonadati</taxon>
        <taxon>Bacteroidota</taxon>
        <taxon>Chitinophagia</taxon>
        <taxon>Chitinophagales</taxon>
        <taxon>Chitinophagaceae</taxon>
        <taxon>Compostibacter</taxon>
    </lineage>
</organism>
<accession>A0ABP8G8Q8</accession>
<name>A0ABP8G8Q8_9BACT</name>
<gene>
    <name evidence="4" type="ORF">GCM10023143_33340</name>
</gene>
<dbReference type="Pfam" id="PF22570">
    <property type="entry name" value="LiaF-TM"/>
    <property type="match status" value="1"/>
</dbReference>
<keyword evidence="5" id="KW-1185">Reference proteome</keyword>
<dbReference type="RefSeq" id="WP_344981499.1">
    <property type="nucleotide sequence ID" value="NZ_BAABFN010000022.1"/>
</dbReference>